<dbReference type="AlphaFoldDB" id="A0A1M5TS44"/>
<accession>A0A1M5TS44</accession>
<dbReference type="InterPro" id="IPR005119">
    <property type="entry name" value="LysR_subst-bd"/>
</dbReference>
<comment type="function">
    <text evidence="1">NodD regulates the expression of the nodABCFE genes which encode other nodulation proteins. NodD is also a negative regulator of its own expression. Binds flavonoids as inducers.</text>
</comment>
<dbReference type="FunFam" id="3.40.190.290:FF:000001">
    <property type="entry name" value="Transcriptional regulator, LysR family"/>
    <property type="match status" value="1"/>
</dbReference>
<dbReference type="FunFam" id="1.10.10.10:FF:000001">
    <property type="entry name" value="LysR family transcriptional regulator"/>
    <property type="match status" value="1"/>
</dbReference>
<dbReference type="Pfam" id="PF00126">
    <property type="entry name" value="HTH_1"/>
    <property type="match status" value="1"/>
</dbReference>
<dbReference type="Proteomes" id="UP000189796">
    <property type="component" value="Chromosome I"/>
</dbReference>
<dbReference type="SUPFAM" id="SSF46785">
    <property type="entry name" value="Winged helix' DNA-binding domain"/>
    <property type="match status" value="1"/>
</dbReference>
<evidence type="ECO:0000256" key="5">
    <source>
        <dbReference type="ARBA" id="ARBA00023163"/>
    </source>
</evidence>
<dbReference type="InterPro" id="IPR058163">
    <property type="entry name" value="LysR-type_TF_proteobact-type"/>
</dbReference>
<dbReference type="Gene3D" id="1.10.10.10">
    <property type="entry name" value="Winged helix-like DNA-binding domain superfamily/Winged helix DNA-binding domain"/>
    <property type="match status" value="1"/>
</dbReference>
<sequence>MHAISEMAVFIEVAEQGSFSAAGRRLGLASSVVADRVKGLESRLRVRLLARTTRRQSLTEAGAIYLREARAILATITSLETRLSEQSSTPSGVLKVTAPAPVGRRWIAPFIGDFVRRYPAVRVHLTLEDRFADIVGEGFDVAIRGGPVVDTALIGRRLFETRRVVVASPDYLARHGRPASPDDLANHACIVFNNQRHFHAEWRFGRGDSARNLRVTATLAATNSELPVIWALAGAGLAQKSWWEVADHVTAGRLVTVLDPFEPEPATFFAIHPVSSAQSRKIALFVDELAITLKGLSLGGEAS</sequence>
<evidence type="ECO:0000256" key="3">
    <source>
        <dbReference type="ARBA" id="ARBA00023015"/>
    </source>
</evidence>
<evidence type="ECO:0000256" key="4">
    <source>
        <dbReference type="ARBA" id="ARBA00023125"/>
    </source>
</evidence>
<protein>
    <submittedName>
        <fullName evidence="7">Transcriptional regulator, LysR family</fullName>
    </submittedName>
</protein>
<dbReference type="PANTHER" id="PTHR30537:SF5">
    <property type="entry name" value="HTH-TYPE TRANSCRIPTIONAL ACTIVATOR TTDR-RELATED"/>
    <property type="match status" value="1"/>
</dbReference>
<dbReference type="PANTHER" id="PTHR30537">
    <property type="entry name" value="HTH-TYPE TRANSCRIPTIONAL REGULATOR"/>
    <property type="match status" value="1"/>
</dbReference>
<comment type="similarity">
    <text evidence="2">Belongs to the LysR transcriptional regulatory family.</text>
</comment>
<reference evidence="7 8" key="1">
    <citation type="submission" date="2016-11" db="EMBL/GenBank/DDBJ databases">
        <authorList>
            <person name="Jaros S."/>
            <person name="Januszkiewicz K."/>
            <person name="Wedrychowicz H."/>
        </authorList>
    </citation>
    <scope>NUCLEOTIDE SEQUENCE [LARGE SCALE GENOMIC DNA]</scope>
    <source>
        <strain evidence="7 8">GAS138</strain>
    </source>
</reference>
<dbReference type="Gene3D" id="3.40.190.290">
    <property type="match status" value="1"/>
</dbReference>
<proteinExistence type="inferred from homology"/>
<dbReference type="CDD" id="cd08422">
    <property type="entry name" value="PBP2_CrgA_like"/>
    <property type="match status" value="1"/>
</dbReference>
<feature type="domain" description="HTH lysR-type" evidence="6">
    <location>
        <begin position="7"/>
        <end position="59"/>
    </location>
</feature>
<keyword evidence="5" id="KW-0804">Transcription</keyword>
<dbReference type="EMBL" id="LT670817">
    <property type="protein sequence ID" value="SHH53480.1"/>
    <property type="molecule type" value="Genomic_DNA"/>
</dbReference>
<dbReference type="PROSITE" id="PS50931">
    <property type="entry name" value="HTH_LYSR"/>
    <property type="match status" value="1"/>
</dbReference>
<keyword evidence="4" id="KW-0238">DNA-binding</keyword>
<evidence type="ECO:0000259" key="6">
    <source>
        <dbReference type="PROSITE" id="PS50931"/>
    </source>
</evidence>
<evidence type="ECO:0000256" key="1">
    <source>
        <dbReference type="ARBA" id="ARBA00003502"/>
    </source>
</evidence>
<organism evidence="7 8">
    <name type="scientific">Bradyrhizobium erythrophlei</name>
    <dbReference type="NCBI Taxonomy" id="1437360"/>
    <lineage>
        <taxon>Bacteria</taxon>
        <taxon>Pseudomonadati</taxon>
        <taxon>Pseudomonadota</taxon>
        <taxon>Alphaproteobacteria</taxon>
        <taxon>Hyphomicrobiales</taxon>
        <taxon>Nitrobacteraceae</taxon>
        <taxon>Bradyrhizobium</taxon>
    </lineage>
</organism>
<keyword evidence="3" id="KW-0805">Transcription regulation</keyword>
<dbReference type="GO" id="GO:0003700">
    <property type="term" value="F:DNA-binding transcription factor activity"/>
    <property type="evidence" value="ECO:0007669"/>
    <property type="project" value="InterPro"/>
</dbReference>
<name>A0A1M5TS44_9BRAD</name>
<evidence type="ECO:0000313" key="8">
    <source>
        <dbReference type="Proteomes" id="UP000189796"/>
    </source>
</evidence>
<dbReference type="InterPro" id="IPR000847">
    <property type="entry name" value="LysR_HTH_N"/>
</dbReference>
<evidence type="ECO:0000313" key="7">
    <source>
        <dbReference type="EMBL" id="SHH53480.1"/>
    </source>
</evidence>
<dbReference type="SUPFAM" id="SSF53850">
    <property type="entry name" value="Periplasmic binding protein-like II"/>
    <property type="match status" value="1"/>
</dbReference>
<evidence type="ECO:0000256" key="2">
    <source>
        <dbReference type="ARBA" id="ARBA00009437"/>
    </source>
</evidence>
<dbReference type="InterPro" id="IPR036390">
    <property type="entry name" value="WH_DNA-bd_sf"/>
</dbReference>
<dbReference type="InterPro" id="IPR036388">
    <property type="entry name" value="WH-like_DNA-bd_sf"/>
</dbReference>
<gene>
    <name evidence="7" type="ORF">SAMN05443248_5133</name>
</gene>
<dbReference type="Pfam" id="PF03466">
    <property type="entry name" value="LysR_substrate"/>
    <property type="match status" value="1"/>
</dbReference>
<dbReference type="GO" id="GO:0003677">
    <property type="term" value="F:DNA binding"/>
    <property type="evidence" value="ECO:0007669"/>
    <property type="project" value="UniProtKB-KW"/>
</dbReference>